<dbReference type="Gene3D" id="3.30.460.10">
    <property type="entry name" value="Beta Polymerase, domain 2"/>
    <property type="match status" value="1"/>
</dbReference>
<comment type="caution">
    <text evidence="15">The sequence shown here is derived from an EMBL/GenBank/DDBJ whole genome shotgun (WGS) entry which is preliminary data.</text>
</comment>
<dbReference type="InterPro" id="IPR050264">
    <property type="entry name" value="Bact_CCA-adding_enz_type3_sf"/>
</dbReference>
<reference evidence="15" key="2">
    <citation type="submission" date="2020-09" db="EMBL/GenBank/DDBJ databases">
        <authorList>
            <person name="Sun Q."/>
            <person name="Zhou Y."/>
        </authorList>
    </citation>
    <scope>NUCLEOTIDE SEQUENCE</scope>
    <source>
        <strain evidence="15">CGMCC 1.12153</strain>
    </source>
</reference>
<feature type="domain" description="CCA-adding enzyme C-terminal" evidence="14">
    <location>
        <begin position="251"/>
        <end position="386"/>
    </location>
</feature>
<comment type="miscellaneous">
    <text evidence="11">A single active site specifically recognizes both ATP and CTP and is responsible for their addition.</text>
</comment>
<keyword evidence="10 11" id="KW-0694">RNA-binding</keyword>
<keyword evidence="8 11" id="KW-0067">ATP-binding</keyword>
<dbReference type="Pfam" id="PF12627">
    <property type="entry name" value="PolyA_pol_RNAbd"/>
    <property type="match status" value="1"/>
</dbReference>
<gene>
    <name evidence="11 15" type="primary">cca</name>
    <name evidence="15" type="ORF">GCM10010954_05020</name>
</gene>
<dbReference type="InterPro" id="IPR002646">
    <property type="entry name" value="PolA_pol_head_dom"/>
</dbReference>
<evidence type="ECO:0000256" key="1">
    <source>
        <dbReference type="ARBA" id="ARBA00001946"/>
    </source>
</evidence>
<feature type="binding site" evidence="11">
    <location>
        <position position="111"/>
    </location>
    <ligand>
        <name>ATP</name>
        <dbReference type="ChEBI" id="CHEBI:30616"/>
    </ligand>
</feature>
<feature type="binding site" evidence="11">
    <location>
        <position position="111"/>
    </location>
    <ligand>
        <name>CTP</name>
        <dbReference type="ChEBI" id="CHEBI:37563"/>
    </ligand>
</feature>
<evidence type="ECO:0000256" key="2">
    <source>
        <dbReference type="ARBA" id="ARBA00022679"/>
    </source>
</evidence>
<comment type="catalytic activity">
    <reaction evidence="11">
        <text>a tRNA precursor + 2 CTP + ATP = a tRNA with a 3' CCA end + 3 diphosphate</text>
        <dbReference type="Rhea" id="RHEA:14433"/>
        <dbReference type="Rhea" id="RHEA-COMP:10465"/>
        <dbReference type="Rhea" id="RHEA-COMP:10468"/>
        <dbReference type="ChEBI" id="CHEBI:30616"/>
        <dbReference type="ChEBI" id="CHEBI:33019"/>
        <dbReference type="ChEBI" id="CHEBI:37563"/>
        <dbReference type="ChEBI" id="CHEBI:74896"/>
        <dbReference type="ChEBI" id="CHEBI:83071"/>
        <dbReference type="EC" id="2.7.7.72"/>
    </reaction>
</comment>
<feature type="binding site" evidence="11">
    <location>
        <position position="163"/>
    </location>
    <ligand>
        <name>CTP</name>
        <dbReference type="ChEBI" id="CHEBI:37563"/>
    </ligand>
</feature>
<dbReference type="NCBIfam" id="NF009814">
    <property type="entry name" value="PRK13299.1"/>
    <property type="match status" value="1"/>
</dbReference>
<dbReference type="AlphaFoldDB" id="A0A917B0L6"/>
<dbReference type="InterPro" id="IPR043519">
    <property type="entry name" value="NT_sf"/>
</dbReference>
<comment type="function">
    <text evidence="11">Catalyzes the addition and repair of the essential 3'-terminal CCA sequence in tRNAs without using a nucleic acid template. Adds these three nucleotides in the order of C, C, and A to the tRNA nucleotide-73, using CTP and ATP as substrates and producing inorganic pyrophosphate. tRNA 3'-terminal CCA addition is required both for tRNA processing and repair. Also involved in tRNA surveillance by mediating tandem CCA addition to generate a CCACCA at the 3' terminus of unstable tRNAs. While stable tRNAs receive only 3'-terminal CCA, unstable tRNAs are marked with CCACCA and rapidly degraded.</text>
</comment>
<dbReference type="RefSeq" id="WP_188375881.1">
    <property type="nucleotide sequence ID" value="NZ_BMEL01000001.1"/>
</dbReference>
<keyword evidence="3 11" id="KW-0819">tRNA processing</keyword>
<keyword evidence="4 11" id="KW-0548">Nucleotidyltransferase</keyword>
<keyword evidence="16" id="KW-1185">Reference proteome</keyword>
<keyword evidence="2 11" id="KW-0808">Transferase</keyword>
<dbReference type="InterPro" id="IPR032810">
    <property type="entry name" value="CCA-adding_enz_C"/>
</dbReference>
<dbReference type="GO" id="GO:0004810">
    <property type="term" value="F:CCA tRNA nucleotidyltransferase activity"/>
    <property type="evidence" value="ECO:0007669"/>
    <property type="project" value="UniProtKB-UniRule"/>
</dbReference>
<evidence type="ECO:0000256" key="11">
    <source>
        <dbReference type="HAMAP-Rule" id="MF_01263"/>
    </source>
</evidence>
<feature type="binding site" evidence="11">
    <location>
        <position position="154"/>
    </location>
    <ligand>
        <name>CTP</name>
        <dbReference type="ChEBI" id="CHEBI:37563"/>
    </ligand>
</feature>
<organism evidence="15 16">
    <name type="scientific">Halobacillus andaensis</name>
    <dbReference type="NCBI Taxonomy" id="1176239"/>
    <lineage>
        <taxon>Bacteria</taxon>
        <taxon>Bacillati</taxon>
        <taxon>Bacillota</taxon>
        <taxon>Bacilli</taxon>
        <taxon>Bacillales</taxon>
        <taxon>Bacillaceae</taxon>
        <taxon>Halobacillus</taxon>
    </lineage>
</organism>
<proteinExistence type="inferred from homology"/>
<feature type="binding site" evidence="11">
    <location>
        <position position="27"/>
    </location>
    <ligand>
        <name>CTP</name>
        <dbReference type="ChEBI" id="CHEBI:37563"/>
    </ligand>
</feature>
<dbReference type="InterPro" id="IPR032828">
    <property type="entry name" value="PolyA_RNA-bd"/>
</dbReference>
<evidence type="ECO:0000256" key="6">
    <source>
        <dbReference type="ARBA" id="ARBA00022741"/>
    </source>
</evidence>
<dbReference type="Proteomes" id="UP000660110">
    <property type="component" value="Unassembled WGS sequence"/>
</dbReference>
<feature type="binding site" evidence="11">
    <location>
        <position position="160"/>
    </location>
    <ligand>
        <name>CTP</name>
        <dbReference type="ChEBI" id="CHEBI:37563"/>
    </ligand>
</feature>
<dbReference type="PANTHER" id="PTHR46173">
    <property type="entry name" value="CCA TRNA NUCLEOTIDYLTRANSFERASE 1, MITOCHONDRIAL"/>
    <property type="match status" value="1"/>
</dbReference>
<keyword evidence="9 11" id="KW-0460">Magnesium</keyword>
<keyword evidence="5 11" id="KW-0479">Metal-binding</keyword>
<dbReference type="HAMAP" id="MF_01263">
    <property type="entry name" value="CCA_bact_type3"/>
    <property type="match status" value="1"/>
</dbReference>
<feature type="domain" description="tRNA nucleotidyltransferase/poly(A) polymerase RNA and SrmB- binding" evidence="13">
    <location>
        <begin position="169"/>
        <end position="228"/>
    </location>
</feature>
<feature type="binding site" evidence="11">
    <location>
        <position position="40"/>
    </location>
    <ligand>
        <name>Mg(2+)</name>
        <dbReference type="ChEBI" id="CHEBI:18420"/>
    </ligand>
</feature>
<dbReference type="GO" id="GO:0005524">
    <property type="term" value="F:ATP binding"/>
    <property type="evidence" value="ECO:0007669"/>
    <property type="project" value="UniProtKB-UniRule"/>
</dbReference>
<feature type="binding site" evidence="11">
    <location>
        <position position="30"/>
    </location>
    <ligand>
        <name>ATP</name>
        <dbReference type="ChEBI" id="CHEBI:30616"/>
    </ligand>
</feature>
<dbReference type="Pfam" id="PF01743">
    <property type="entry name" value="PolyA_pol"/>
    <property type="match status" value="1"/>
</dbReference>
<feature type="binding site" evidence="11">
    <location>
        <position position="160"/>
    </location>
    <ligand>
        <name>ATP</name>
        <dbReference type="ChEBI" id="CHEBI:30616"/>
    </ligand>
</feature>
<comment type="similarity">
    <text evidence="11">Belongs to the tRNA nucleotidyltransferase/poly(A) polymerase family. Bacterial CCA-adding enzyme type 3 subfamily.</text>
</comment>
<evidence type="ECO:0000256" key="4">
    <source>
        <dbReference type="ARBA" id="ARBA00022695"/>
    </source>
</evidence>
<dbReference type="PANTHER" id="PTHR46173:SF1">
    <property type="entry name" value="CCA TRNA NUCLEOTIDYLTRANSFERASE 1, MITOCHONDRIAL"/>
    <property type="match status" value="1"/>
</dbReference>
<evidence type="ECO:0000256" key="10">
    <source>
        <dbReference type="ARBA" id="ARBA00022884"/>
    </source>
</evidence>
<evidence type="ECO:0000313" key="16">
    <source>
        <dbReference type="Proteomes" id="UP000660110"/>
    </source>
</evidence>
<dbReference type="Pfam" id="PF13735">
    <property type="entry name" value="tRNA_NucTran2_2"/>
    <property type="match status" value="1"/>
</dbReference>
<feature type="binding site" evidence="11">
    <location>
        <position position="163"/>
    </location>
    <ligand>
        <name>ATP</name>
        <dbReference type="ChEBI" id="CHEBI:30616"/>
    </ligand>
</feature>
<feature type="binding site" evidence="11">
    <location>
        <position position="42"/>
    </location>
    <ligand>
        <name>Mg(2+)</name>
        <dbReference type="ChEBI" id="CHEBI:18420"/>
    </ligand>
</feature>
<sequence>MNLKIAKALEIVKIIEDAGGKAHVVGGAVRDTLLGRPIEDVDLATSFTPEEVSKVFSKVIPIGIDHGTVLVRYESESYEVTTYRTEEGYNDYRHPDQVEFVRSVEQDLARRDFTINAMALDANEQIIDPYGGREDLEKRLIRAVGHAKDRFSEDPLRMMRALRFSSQLGFCLDKSTYEAISHQVSLLSKISIERIAVEFEKLCKGQDYQVMLLRLKELKVHHYLPVFKENLDQIKVIPSVRLHGFSELIPFYCVKGSPYEIAEWIKAWKQSNQVKRNASIIFEAVRSYEHKPLPVVIYAVPSHLIDSFVNVLQAADVTIDHSSVQKAYDKLPIHSRKQLDFQAEDLMQQYPSLPKGPWIGEYLNKIEQAVVIELIPNENQAIKEWIKTWSPPETD</sequence>
<evidence type="ECO:0000256" key="8">
    <source>
        <dbReference type="ARBA" id="ARBA00022840"/>
    </source>
</evidence>
<dbReference type="Gene3D" id="1.10.246.80">
    <property type="match status" value="1"/>
</dbReference>
<evidence type="ECO:0000256" key="7">
    <source>
        <dbReference type="ARBA" id="ARBA00022800"/>
    </source>
</evidence>
<dbReference type="GO" id="GO:0000049">
    <property type="term" value="F:tRNA binding"/>
    <property type="evidence" value="ECO:0007669"/>
    <property type="project" value="UniProtKB-UniRule"/>
</dbReference>
<evidence type="ECO:0000259" key="14">
    <source>
        <dbReference type="Pfam" id="PF13735"/>
    </source>
</evidence>
<dbReference type="SUPFAM" id="SSF81891">
    <property type="entry name" value="Poly A polymerase C-terminal region-like"/>
    <property type="match status" value="1"/>
</dbReference>
<reference evidence="15" key="1">
    <citation type="journal article" date="2014" name="Int. J. Syst. Evol. Microbiol.">
        <title>Complete genome sequence of Corynebacterium casei LMG S-19264T (=DSM 44701T), isolated from a smear-ripened cheese.</title>
        <authorList>
            <consortium name="US DOE Joint Genome Institute (JGI-PGF)"/>
            <person name="Walter F."/>
            <person name="Albersmeier A."/>
            <person name="Kalinowski J."/>
            <person name="Ruckert C."/>
        </authorList>
    </citation>
    <scope>NUCLEOTIDE SEQUENCE</scope>
    <source>
        <strain evidence="15">CGMCC 1.12153</strain>
    </source>
</reference>
<accession>A0A917B0L6</accession>
<feature type="binding site" evidence="11">
    <location>
        <position position="157"/>
    </location>
    <ligand>
        <name>CTP</name>
        <dbReference type="ChEBI" id="CHEBI:37563"/>
    </ligand>
</feature>
<feature type="binding site" evidence="11">
    <location>
        <position position="30"/>
    </location>
    <ligand>
        <name>CTP</name>
        <dbReference type="ChEBI" id="CHEBI:37563"/>
    </ligand>
</feature>
<dbReference type="EMBL" id="BMEL01000001">
    <property type="protein sequence ID" value="GGF09573.1"/>
    <property type="molecule type" value="Genomic_DNA"/>
</dbReference>
<dbReference type="EC" id="2.7.7.72" evidence="11"/>
<evidence type="ECO:0000256" key="3">
    <source>
        <dbReference type="ARBA" id="ARBA00022694"/>
    </source>
</evidence>
<feature type="domain" description="Poly A polymerase head" evidence="12">
    <location>
        <begin position="23"/>
        <end position="142"/>
    </location>
</feature>
<evidence type="ECO:0000313" key="15">
    <source>
        <dbReference type="EMBL" id="GGF09573.1"/>
    </source>
</evidence>
<dbReference type="SUPFAM" id="SSF81301">
    <property type="entry name" value="Nucleotidyltransferase"/>
    <property type="match status" value="1"/>
</dbReference>
<dbReference type="CDD" id="cd05398">
    <property type="entry name" value="NT_ClassII-CCAase"/>
    <property type="match status" value="1"/>
</dbReference>
<feature type="binding site" evidence="11">
    <location>
        <position position="27"/>
    </location>
    <ligand>
        <name>ATP</name>
        <dbReference type="ChEBI" id="CHEBI:30616"/>
    </ligand>
</feature>
<comment type="subunit">
    <text evidence="11">Homodimer.</text>
</comment>
<name>A0A917B0L6_HALAA</name>
<keyword evidence="7 11" id="KW-0692">RNA repair</keyword>
<feature type="binding site" evidence="11">
    <location>
        <position position="157"/>
    </location>
    <ligand>
        <name>ATP</name>
        <dbReference type="ChEBI" id="CHEBI:30616"/>
    </ligand>
</feature>
<dbReference type="GO" id="GO:0042245">
    <property type="term" value="P:RNA repair"/>
    <property type="evidence" value="ECO:0007669"/>
    <property type="project" value="UniProtKB-KW"/>
</dbReference>
<evidence type="ECO:0000256" key="9">
    <source>
        <dbReference type="ARBA" id="ARBA00022842"/>
    </source>
</evidence>
<dbReference type="GO" id="GO:0000287">
    <property type="term" value="F:magnesium ion binding"/>
    <property type="evidence" value="ECO:0007669"/>
    <property type="project" value="UniProtKB-UniRule"/>
</dbReference>
<evidence type="ECO:0000256" key="5">
    <source>
        <dbReference type="ARBA" id="ARBA00022723"/>
    </source>
</evidence>
<dbReference type="GO" id="GO:0001680">
    <property type="term" value="P:tRNA 3'-terminal CCA addition"/>
    <property type="evidence" value="ECO:0007669"/>
    <property type="project" value="UniProtKB-UniRule"/>
</dbReference>
<dbReference type="Gene3D" id="1.10.3090.10">
    <property type="entry name" value="cca-adding enzyme, domain 2"/>
    <property type="match status" value="1"/>
</dbReference>
<comment type="cofactor">
    <cofactor evidence="1 11">
        <name>Mg(2+)</name>
        <dbReference type="ChEBI" id="CHEBI:18420"/>
    </cofactor>
</comment>
<protein>
    <recommendedName>
        <fullName evidence="11">CCA-adding enzyme</fullName>
        <ecNumber evidence="11">2.7.7.72</ecNumber>
    </recommendedName>
    <alternativeName>
        <fullName evidence="11">CCA tRNA nucleotidyltransferase</fullName>
    </alternativeName>
    <alternativeName>
        <fullName evidence="11">tRNA CCA-pyrophosphorylase</fullName>
    </alternativeName>
    <alternativeName>
        <fullName evidence="11">tRNA adenylyl-/cytidylyl- transferase</fullName>
    </alternativeName>
    <alternativeName>
        <fullName evidence="11">tRNA nucleotidyltransferase</fullName>
    </alternativeName>
    <alternativeName>
        <fullName evidence="11">tRNA-NT</fullName>
    </alternativeName>
</protein>
<feature type="binding site" evidence="11">
    <location>
        <position position="154"/>
    </location>
    <ligand>
        <name>ATP</name>
        <dbReference type="ChEBI" id="CHEBI:30616"/>
    </ligand>
</feature>
<keyword evidence="6 11" id="KW-0547">Nucleotide-binding</keyword>
<evidence type="ECO:0000259" key="12">
    <source>
        <dbReference type="Pfam" id="PF01743"/>
    </source>
</evidence>
<dbReference type="InterPro" id="IPR023068">
    <property type="entry name" value="CCA-adding_enz_firmicutes"/>
</dbReference>
<evidence type="ECO:0000259" key="13">
    <source>
        <dbReference type="Pfam" id="PF12627"/>
    </source>
</evidence>
<comment type="catalytic activity">
    <reaction evidence="11">
        <text>a tRNA with a 3' CCA end + 2 CTP + ATP = a tRNA with a 3' CCACCA end + 3 diphosphate</text>
        <dbReference type="Rhea" id="RHEA:76235"/>
        <dbReference type="Rhea" id="RHEA-COMP:10468"/>
        <dbReference type="Rhea" id="RHEA-COMP:18655"/>
        <dbReference type="ChEBI" id="CHEBI:30616"/>
        <dbReference type="ChEBI" id="CHEBI:33019"/>
        <dbReference type="ChEBI" id="CHEBI:37563"/>
        <dbReference type="ChEBI" id="CHEBI:83071"/>
        <dbReference type="ChEBI" id="CHEBI:195187"/>
    </reaction>
</comment>